<proteinExistence type="predicted"/>
<sequence length="372" mass="43796">MKISKKFAQDVVMEMKKIIHQDINYIDTNGEIIASTDIERIGTFHEGGLKVAQSGENLVIEYNGQFMGTKKGINLPVYMNEEIIGVIGITGDKNEVGKFGEIIKKMTEILIKEASIREYENKQIEYKKMILEDILFNEGFSKKNILNYEDINGYSKKYGGIVIVSKIFYDEEDNVEIEEKIFRVYRDHINSNGKDLIMKHHGFIILLLFGHDYQRVAYFIESVKKEIETKYHRKVKSGIGRIKNNLEEMKNSYNEAINAFQWVIKDPHEDVLFYNNMELELILNHVDSYTQNHFIEKVCKNLKETEIEEYQKILQQYEKYNGSIKKISESLFFHKNTLQYKLDKLYQKTGFDMRNYKDFVILKIAFTLLKKN</sequence>
<dbReference type="PANTHER" id="PTHR33744:SF16">
    <property type="entry name" value="CARBOHYDRATE DIACID REGULATOR"/>
    <property type="match status" value="1"/>
</dbReference>
<dbReference type="Proteomes" id="UP000196365">
    <property type="component" value="Unassembled WGS sequence"/>
</dbReference>
<reference evidence="3" key="1">
    <citation type="submission" date="2017-02" db="EMBL/GenBank/DDBJ databases">
        <authorList>
            <person name="Peterson S.W."/>
        </authorList>
    </citation>
    <scope>NUCLEOTIDE SEQUENCE [LARGE SCALE GENOMIC DNA]</scope>
    <source>
        <strain evidence="3">DSM 15102</strain>
    </source>
</reference>
<dbReference type="InterPro" id="IPR042070">
    <property type="entry name" value="PucR_C-HTH_sf"/>
</dbReference>
<dbReference type="Pfam" id="PF13556">
    <property type="entry name" value="HTH_30"/>
    <property type="match status" value="1"/>
</dbReference>
<name>A0A1T4LUU2_9FIRM</name>
<dbReference type="InterPro" id="IPR008599">
    <property type="entry name" value="Diacid_rec"/>
</dbReference>
<evidence type="ECO:0000259" key="2">
    <source>
        <dbReference type="Pfam" id="PF13556"/>
    </source>
</evidence>
<dbReference type="Pfam" id="PF05651">
    <property type="entry name" value="Diacid_rec"/>
    <property type="match status" value="1"/>
</dbReference>
<dbReference type="PANTHER" id="PTHR33744">
    <property type="entry name" value="CARBOHYDRATE DIACID REGULATOR"/>
    <property type="match status" value="1"/>
</dbReference>
<gene>
    <name evidence="3" type="ORF">SAMN02745973_01091</name>
</gene>
<feature type="domain" description="PucR C-terminal helix-turn-helix" evidence="2">
    <location>
        <begin position="313"/>
        <end position="366"/>
    </location>
</feature>
<organism evidence="3 4">
    <name type="scientific">Garciella nitratireducens DSM 15102</name>
    <dbReference type="NCBI Taxonomy" id="1121911"/>
    <lineage>
        <taxon>Bacteria</taxon>
        <taxon>Bacillati</taxon>
        <taxon>Bacillota</taxon>
        <taxon>Clostridia</taxon>
        <taxon>Eubacteriales</taxon>
        <taxon>Eubacteriaceae</taxon>
        <taxon>Garciella</taxon>
    </lineage>
</organism>
<feature type="domain" description="Putative sugar diacid recognition" evidence="1">
    <location>
        <begin position="3"/>
        <end position="131"/>
    </location>
</feature>
<dbReference type="OrthoDB" id="212459at2"/>
<evidence type="ECO:0000313" key="4">
    <source>
        <dbReference type="Proteomes" id="UP000196365"/>
    </source>
</evidence>
<keyword evidence="4" id="KW-1185">Reference proteome</keyword>
<evidence type="ECO:0000313" key="3">
    <source>
        <dbReference type="EMBL" id="SJZ58510.1"/>
    </source>
</evidence>
<dbReference type="Gene3D" id="1.10.10.2840">
    <property type="entry name" value="PucR C-terminal helix-turn-helix domain"/>
    <property type="match status" value="1"/>
</dbReference>
<accession>A0A1T4LUU2</accession>
<dbReference type="InterPro" id="IPR051448">
    <property type="entry name" value="CdaR-like_regulators"/>
</dbReference>
<dbReference type="InterPro" id="IPR025736">
    <property type="entry name" value="PucR_C-HTH_dom"/>
</dbReference>
<protein>
    <submittedName>
        <fullName evidence="3">Carbohydrate diacid regulator</fullName>
    </submittedName>
</protein>
<dbReference type="RefSeq" id="WP_087678543.1">
    <property type="nucleotide sequence ID" value="NZ_FUWV01000005.1"/>
</dbReference>
<evidence type="ECO:0000259" key="1">
    <source>
        <dbReference type="Pfam" id="PF05651"/>
    </source>
</evidence>
<dbReference type="AlphaFoldDB" id="A0A1T4LUU2"/>
<dbReference type="EMBL" id="FUWV01000005">
    <property type="protein sequence ID" value="SJZ58510.1"/>
    <property type="molecule type" value="Genomic_DNA"/>
</dbReference>